<dbReference type="AlphaFoldDB" id="A0AA36A4Q6"/>
<keyword evidence="2" id="KW-1185">Reference proteome</keyword>
<dbReference type="Proteomes" id="UP001177003">
    <property type="component" value="Chromosome 9"/>
</dbReference>
<name>A0AA36A4Q6_LACSI</name>
<gene>
    <name evidence="1" type="ORF">LSALG_LOCUS41627</name>
</gene>
<accession>A0AA36A4Q6</accession>
<dbReference type="EMBL" id="OX465085">
    <property type="protein sequence ID" value="CAI9303172.1"/>
    <property type="molecule type" value="Genomic_DNA"/>
</dbReference>
<organism evidence="1 2">
    <name type="scientific">Lactuca saligna</name>
    <name type="common">Willowleaf lettuce</name>
    <dbReference type="NCBI Taxonomy" id="75948"/>
    <lineage>
        <taxon>Eukaryota</taxon>
        <taxon>Viridiplantae</taxon>
        <taxon>Streptophyta</taxon>
        <taxon>Embryophyta</taxon>
        <taxon>Tracheophyta</taxon>
        <taxon>Spermatophyta</taxon>
        <taxon>Magnoliopsida</taxon>
        <taxon>eudicotyledons</taxon>
        <taxon>Gunneridae</taxon>
        <taxon>Pentapetalae</taxon>
        <taxon>asterids</taxon>
        <taxon>campanulids</taxon>
        <taxon>Asterales</taxon>
        <taxon>Asteraceae</taxon>
        <taxon>Cichorioideae</taxon>
        <taxon>Cichorieae</taxon>
        <taxon>Lactucinae</taxon>
        <taxon>Lactuca</taxon>
    </lineage>
</organism>
<sequence>MICGDDPYDDDCWWTDDSTQSQHHESPCFLEDHESDESSFSKKLDQMLDILNETFNKEEDNSKSISVIEKQLEHIAKKLNQKPLDNLSNTTLVNEVTFRCSDKLFDNKVHKLTPPELELVVEDYVYLNDLETESISEINEVEIKLDKYNEYFS</sequence>
<evidence type="ECO:0000313" key="1">
    <source>
        <dbReference type="EMBL" id="CAI9303172.1"/>
    </source>
</evidence>
<reference evidence="1" key="1">
    <citation type="submission" date="2023-04" db="EMBL/GenBank/DDBJ databases">
        <authorList>
            <person name="Vijverberg K."/>
            <person name="Xiong W."/>
            <person name="Schranz E."/>
        </authorList>
    </citation>
    <scope>NUCLEOTIDE SEQUENCE</scope>
</reference>
<evidence type="ECO:0000313" key="2">
    <source>
        <dbReference type="Proteomes" id="UP001177003"/>
    </source>
</evidence>
<protein>
    <submittedName>
        <fullName evidence="1">Uncharacterized protein</fullName>
    </submittedName>
</protein>
<proteinExistence type="predicted"/>